<feature type="domain" description="Glycosyl transferase family 3" evidence="10">
    <location>
        <begin position="87"/>
        <end position="340"/>
    </location>
</feature>
<evidence type="ECO:0000256" key="6">
    <source>
        <dbReference type="ARBA" id="ARBA00022822"/>
    </source>
</evidence>
<evidence type="ECO:0000256" key="1">
    <source>
        <dbReference type="ARBA" id="ARBA00004907"/>
    </source>
</evidence>
<dbReference type="GO" id="GO:0005829">
    <property type="term" value="C:cytosol"/>
    <property type="evidence" value="ECO:0007669"/>
    <property type="project" value="TreeGrafter"/>
</dbReference>
<dbReference type="Pfam" id="PF02885">
    <property type="entry name" value="Glycos_trans_3N"/>
    <property type="match status" value="1"/>
</dbReference>
<dbReference type="HAMAP" id="MF_00211">
    <property type="entry name" value="TrpD"/>
    <property type="match status" value="1"/>
</dbReference>
<dbReference type="InterPro" id="IPR005940">
    <property type="entry name" value="Anthranilate_Pribosyl_Tfrase"/>
</dbReference>
<dbReference type="PANTHER" id="PTHR43285:SF2">
    <property type="entry name" value="ANTHRANILATE PHOSPHORIBOSYLTRANSFERASE"/>
    <property type="match status" value="1"/>
</dbReference>
<evidence type="ECO:0000256" key="3">
    <source>
        <dbReference type="ARBA" id="ARBA00022605"/>
    </source>
</evidence>
<dbReference type="OrthoDB" id="427800at2759"/>
<dbReference type="FunFam" id="3.40.1030.10:FF:000002">
    <property type="entry name" value="Anthranilate phosphoribosyltransferase"/>
    <property type="match status" value="1"/>
</dbReference>
<dbReference type="Proteomes" id="UP000253472">
    <property type="component" value="Unassembled WGS sequence"/>
</dbReference>
<reference evidence="12 13" key="1">
    <citation type="submission" date="2018-06" db="EMBL/GenBank/DDBJ databases">
        <title>Whole genome sequencing of Candida tropicalis (genome annotated by CSBL at Korea University).</title>
        <authorList>
            <person name="Ahn J."/>
        </authorList>
    </citation>
    <scope>NUCLEOTIDE SEQUENCE [LARGE SCALE GENOMIC DNA]</scope>
    <source>
        <strain evidence="12 13">ATCC 20962</strain>
    </source>
</reference>
<dbReference type="STRING" id="5486.A0A367YCM4"/>
<dbReference type="PANTHER" id="PTHR43285">
    <property type="entry name" value="ANTHRANILATE PHOSPHORIBOSYLTRANSFERASE"/>
    <property type="match status" value="1"/>
</dbReference>
<evidence type="ECO:0000256" key="8">
    <source>
        <dbReference type="ARBA" id="ARBA00061500"/>
    </source>
</evidence>
<dbReference type="GO" id="GO:0000162">
    <property type="term" value="P:L-tryptophan biosynthetic process"/>
    <property type="evidence" value="ECO:0007669"/>
    <property type="project" value="UniProtKB-KW"/>
</dbReference>
<comment type="similarity">
    <text evidence="8">Belongs to the anthranilate phosphoribosyltransferase family.</text>
</comment>
<dbReference type="GO" id="GO:0004048">
    <property type="term" value="F:anthranilate phosphoribosyltransferase activity"/>
    <property type="evidence" value="ECO:0007669"/>
    <property type="project" value="UniProtKB-EC"/>
</dbReference>
<evidence type="ECO:0000313" key="12">
    <source>
        <dbReference type="EMBL" id="RCK63420.1"/>
    </source>
</evidence>
<organism evidence="12 13">
    <name type="scientific">Candida viswanathii</name>
    <dbReference type="NCBI Taxonomy" id="5486"/>
    <lineage>
        <taxon>Eukaryota</taxon>
        <taxon>Fungi</taxon>
        <taxon>Dikarya</taxon>
        <taxon>Ascomycota</taxon>
        <taxon>Saccharomycotina</taxon>
        <taxon>Pichiomycetes</taxon>
        <taxon>Debaryomycetaceae</taxon>
        <taxon>Candida/Lodderomyces clade</taxon>
        <taxon>Candida</taxon>
    </lineage>
</organism>
<evidence type="ECO:0000313" key="13">
    <source>
        <dbReference type="Proteomes" id="UP000253472"/>
    </source>
</evidence>
<sequence length="352" mass="36837">MTTTKNVLTPFLKKLVHSPSTLTPEELAQALRLIFQDAANDIQTGAFLTALSLRGLDKEAEHIAAAGATVLEFAKTIPRDSVDARGYIDIVGTGGDGQNTFNVSTSSAIVAAGMGLPVCKHGGKASTSTSGSADLLASLGVDLLKVDETTTPAIVAKSKFCFLFAPSFHPGMGLVAHIRSQLGVPTIFNVLGPLINPMPLRARVLGVNSRELGESYAVAASKLSKGRTLVVFGDVKLDEVSPCGTTSTWLVDEEGNIERGKIQPSDFGLPEHSLADVASGTPAENAEKLMLILRGEETHKAIKDYILLNSACLAVVAGLAGSWKEGVELARKSIDSGAALNALEVFIDACKA</sequence>
<evidence type="ECO:0000259" key="10">
    <source>
        <dbReference type="Pfam" id="PF00591"/>
    </source>
</evidence>
<evidence type="ECO:0000259" key="11">
    <source>
        <dbReference type="Pfam" id="PF02885"/>
    </source>
</evidence>
<dbReference type="EC" id="2.4.2.18" evidence="2"/>
<dbReference type="Gene3D" id="1.20.970.10">
    <property type="entry name" value="Transferase, Pyrimidine Nucleoside Phosphorylase, Chain C"/>
    <property type="match status" value="1"/>
</dbReference>
<dbReference type="Pfam" id="PF00591">
    <property type="entry name" value="Glycos_transf_3"/>
    <property type="match status" value="1"/>
</dbReference>
<keyword evidence="3" id="KW-0028">Amino-acid biosynthesis</keyword>
<dbReference type="Gene3D" id="3.40.1030.10">
    <property type="entry name" value="Nucleoside phosphorylase/phosphoribosyltransferase catalytic domain"/>
    <property type="match status" value="1"/>
</dbReference>
<protein>
    <recommendedName>
        <fullName evidence="9">Anthranilate phosphoribosyltransferase</fullName>
        <ecNumber evidence="2">2.4.2.18</ecNumber>
    </recommendedName>
</protein>
<keyword evidence="5 12" id="KW-0808">Transferase</keyword>
<dbReference type="SUPFAM" id="SSF52418">
    <property type="entry name" value="Nucleoside phosphorylase/phosphoribosyltransferase catalytic domain"/>
    <property type="match status" value="1"/>
</dbReference>
<keyword evidence="13" id="KW-1185">Reference proteome</keyword>
<comment type="pathway">
    <text evidence="1">Amino-acid biosynthesis; L-tryptophan biosynthesis; L-tryptophan from chorismate: step 2/5.</text>
</comment>
<keyword evidence="7" id="KW-0057">Aromatic amino acid biosynthesis</keyword>
<dbReference type="EMBL" id="QLNQ01000024">
    <property type="protein sequence ID" value="RCK63420.1"/>
    <property type="molecule type" value="Genomic_DNA"/>
</dbReference>
<dbReference type="InterPro" id="IPR035902">
    <property type="entry name" value="Nuc_phospho_transferase"/>
</dbReference>
<feature type="domain" description="Glycosyl transferase family 3 N-terminal" evidence="11">
    <location>
        <begin position="10"/>
        <end position="69"/>
    </location>
</feature>
<comment type="caution">
    <text evidence="12">The sequence shown here is derived from an EMBL/GenBank/DDBJ whole genome shotgun (WGS) entry which is preliminary data.</text>
</comment>
<dbReference type="InterPro" id="IPR000312">
    <property type="entry name" value="Glycosyl_Trfase_fam3"/>
</dbReference>
<gene>
    <name evidence="12" type="primary">trp4</name>
    <name evidence="12" type="ORF">Cantr_09671</name>
</gene>
<evidence type="ECO:0000256" key="4">
    <source>
        <dbReference type="ARBA" id="ARBA00022676"/>
    </source>
</evidence>
<keyword evidence="4 12" id="KW-0328">Glycosyltransferase</keyword>
<evidence type="ECO:0000256" key="5">
    <source>
        <dbReference type="ARBA" id="ARBA00022679"/>
    </source>
</evidence>
<proteinExistence type="inferred from homology"/>
<accession>A0A367YCM4</accession>
<evidence type="ECO:0000256" key="9">
    <source>
        <dbReference type="ARBA" id="ARBA00071401"/>
    </source>
</evidence>
<dbReference type="NCBIfam" id="TIGR01245">
    <property type="entry name" value="trpD"/>
    <property type="match status" value="1"/>
</dbReference>
<dbReference type="SUPFAM" id="SSF47648">
    <property type="entry name" value="Nucleoside phosphorylase/phosphoribosyltransferase N-terminal domain"/>
    <property type="match status" value="1"/>
</dbReference>
<dbReference type="AlphaFoldDB" id="A0A367YCM4"/>
<evidence type="ECO:0000256" key="7">
    <source>
        <dbReference type="ARBA" id="ARBA00023141"/>
    </source>
</evidence>
<name>A0A367YCM4_9ASCO</name>
<keyword evidence="6" id="KW-0822">Tryptophan biosynthesis</keyword>
<evidence type="ECO:0000256" key="2">
    <source>
        <dbReference type="ARBA" id="ARBA00011948"/>
    </source>
</evidence>
<dbReference type="InterPro" id="IPR017459">
    <property type="entry name" value="Glycosyl_Trfase_fam3_N_dom"/>
</dbReference>
<dbReference type="InterPro" id="IPR036320">
    <property type="entry name" value="Glycosyl_Trfase_fam3_N_dom_sf"/>
</dbReference>